<evidence type="ECO:0000256" key="4">
    <source>
        <dbReference type="ARBA" id="ARBA00022729"/>
    </source>
</evidence>
<comment type="caution">
    <text evidence="8">The sequence shown here is derived from an EMBL/GenBank/DDBJ whole genome shotgun (WGS) entry which is preliminary data.</text>
</comment>
<proteinExistence type="inferred from homology"/>
<evidence type="ECO:0000256" key="6">
    <source>
        <dbReference type="ARBA" id="ARBA00023288"/>
    </source>
</evidence>
<protein>
    <submittedName>
        <fullName evidence="8">BMP family ABC transporter substrate-binding protein</fullName>
    </submittedName>
</protein>
<dbReference type="Pfam" id="PF02608">
    <property type="entry name" value="Bmp"/>
    <property type="match status" value="1"/>
</dbReference>
<dbReference type="CDD" id="cd06353">
    <property type="entry name" value="PBP1_Med-like"/>
    <property type="match status" value="1"/>
</dbReference>
<keyword evidence="6" id="KW-0449">Lipoprotein</keyword>
<keyword evidence="9" id="KW-1185">Reference proteome</keyword>
<reference evidence="8 9" key="1">
    <citation type="submission" date="2018-10" db="EMBL/GenBank/DDBJ databases">
        <title>Bacillus Keqinensis sp. nov., a moderately halophilic bacterium isolated from a saline-alkaline lake.</title>
        <authorList>
            <person name="Wang H."/>
        </authorList>
    </citation>
    <scope>NUCLEOTIDE SEQUENCE [LARGE SCALE GENOMIC DNA]</scope>
    <source>
        <strain evidence="8 9">KQ-3</strain>
    </source>
</reference>
<accession>A0A3M7U031</accession>
<evidence type="ECO:0000256" key="2">
    <source>
        <dbReference type="ARBA" id="ARBA00008610"/>
    </source>
</evidence>
<dbReference type="InterPro" id="IPR050957">
    <property type="entry name" value="BMP_lipoprotein"/>
</dbReference>
<evidence type="ECO:0000256" key="1">
    <source>
        <dbReference type="ARBA" id="ARBA00004193"/>
    </source>
</evidence>
<sequence length="322" mass="35739">MNRLPVLFILLLSVFLSGCVISAENGGLHKAGLLLPYTMDDQGWNSKGYQGILAIHSSMEVDVLYEENIRSKEAIHNAVKEFDAGGVNLIFGHGNIYADAFMELKDDYPDIHFVSFNGEVAGENVTSLHFQGYSMGFFAGMLASRMSETNAVGVIGAFDWQPEVEGFEDGARFERSDVDVHVGFVESWIDVEGALDIYETMRADNVDVYYPAGDGYHVAVIEQVKADDAYAIGYIADQLDLGESTVLTSTVQRVDTLYETVASQFNTGDLESGNRYYDFMEGVIAMGEFSADVPRDVKDWLTEYVEIYTETGKLPFEVEDKE</sequence>
<comment type="similarity">
    <text evidence="2">Belongs to the BMP lipoprotein family.</text>
</comment>
<dbReference type="GO" id="GO:0005886">
    <property type="term" value="C:plasma membrane"/>
    <property type="evidence" value="ECO:0007669"/>
    <property type="project" value="UniProtKB-SubCell"/>
</dbReference>
<dbReference type="PROSITE" id="PS51257">
    <property type="entry name" value="PROKAR_LIPOPROTEIN"/>
    <property type="match status" value="1"/>
</dbReference>
<dbReference type="PANTHER" id="PTHR34296">
    <property type="entry name" value="TRANSCRIPTIONAL ACTIVATOR PROTEIN MED"/>
    <property type="match status" value="1"/>
</dbReference>
<dbReference type="InterPro" id="IPR028082">
    <property type="entry name" value="Peripla_BP_I"/>
</dbReference>
<keyword evidence="4" id="KW-0732">Signal</keyword>
<dbReference type="SUPFAM" id="SSF53822">
    <property type="entry name" value="Periplasmic binding protein-like I"/>
    <property type="match status" value="1"/>
</dbReference>
<dbReference type="Proteomes" id="UP000278746">
    <property type="component" value="Unassembled WGS sequence"/>
</dbReference>
<feature type="domain" description="ABC transporter substrate-binding protein PnrA-like" evidence="7">
    <location>
        <begin position="30"/>
        <end position="315"/>
    </location>
</feature>
<keyword evidence="5" id="KW-0472">Membrane</keyword>
<dbReference type="EMBL" id="RHIB01000001">
    <property type="protein sequence ID" value="RNA70045.1"/>
    <property type="molecule type" value="Genomic_DNA"/>
</dbReference>
<evidence type="ECO:0000256" key="3">
    <source>
        <dbReference type="ARBA" id="ARBA00022475"/>
    </source>
</evidence>
<dbReference type="PANTHER" id="PTHR34296:SF2">
    <property type="entry name" value="ABC TRANSPORTER GUANOSINE-BINDING PROTEIN NUPN"/>
    <property type="match status" value="1"/>
</dbReference>
<evidence type="ECO:0000313" key="8">
    <source>
        <dbReference type="EMBL" id="RNA70045.1"/>
    </source>
</evidence>
<evidence type="ECO:0000256" key="5">
    <source>
        <dbReference type="ARBA" id="ARBA00023136"/>
    </source>
</evidence>
<dbReference type="AlphaFoldDB" id="A0A3M7U031"/>
<dbReference type="RefSeq" id="WP_122897556.1">
    <property type="nucleotide sequence ID" value="NZ_RHIB01000001.1"/>
</dbReference>
<dbReference type="InterPro" id="IPR003760">
    <property type="entry name" value="PnrA-like"/>
</dbReference>
<dbReference type="Gene3D" id="3.40.50.2300">
    <property type="match status" value="2"/>
</dbReference>
<dbReference type="OrthoDB" id="2556857at2"/>
<keyword evidence="3" id="KW-1003">Cell membrane</keyword>
<organism evidence="8 9">
    <name type="scientific">Alteribacter keqinensis</name>
    <dbReference type="NCBI Taxonomy" id="2483800"/>
    <lineage>
        <taxon>Bacteria</taxon>
        <taxon>Bacillati</taxon>
        <taxon>Bacillota</taxon>
        <taxon>Bacilli</taxon>
        <taxon>Bacillales</taxon>
        <taxon>Bacillaceae</taxon>
        <taxon>Alteribacter</taxon>
    </lineage>
</organism>
<evidence type="ECO:0000313" key="9">
    <source>
        <dbReference type="Proteomes" id="UP000278746"/>
    </source>
</evidence>
<name>A0A3M7U031_9BACI</name>
<evidence type="ECO:0000259" key="7">
    <source>
        <dbReference type="Pfam" id="PF02608"/>
    </source>
</evidence>
<gene>
    <name evidence="8" type="ORF">EBO34_08980</name>
</gene>
<comment type="subcellular location">
    <subcellularLocation>
        <location evidence="1">Cell membrane</location>
        <topology evidence="1">Lipid-anchor</topology>
    </subcellularLocation>
</comment>